<protein>
    <recommendedName>
        <fullName evidence="3">Homing endonuclease LAGLIDADG domain-containing protein</fullName>
    </recommendedName>
</protein>
<sequence>MLISNFKVFITKNGDGAITYTKNDLNYRVLISKKDKVLMEVFQKYFERLKPFKNRHYAIAQWIARDIRKNGYVFKSYCNNKMNLRPVKKPSVK</sequence>
<gene>
    <name evidence="1" type="ORF">RXV94_09040</name>
</gene>
<accession>A0ABU3U7B9</accession>
<evidence type="ECO:0000313" key="2">
    <source>
        <dbReference type="Proteomes" id="UP001268651"/>
    </source>
</evidence>
<organism evidence="1 2">
    <name type="scientific">Gilvirhabdus luticola</name>
    <dbReference type="NCBI Taxonomy" id="3079858"/>
    <lineage>
        <taxon>Bacteria</taxon>
        <taxon>Pseudomonadati</taxon>
        <taxon>Bacteroidota</taxon>
        <taxon>Flavobacteriia</taxon>
        <taxon>Flavobacteriales</taxon>
        <taxon>Flavobacteriaceae</taxon>
        <taxon>Gilvirhabdus</taxon>
    </lineage>
</organism>
<reference evidence="1 2" key="1">
    <citation type="submission" date="2023-10" db="EMBL/GenBank/DDBJ databases">
        <title>Marimonas sp. nov. isolated from tidal mud flat.</title>
        <authorList>
            <person name="Jaincy N.J."/>
            <person name="Srinivasan S."/>
            <person name="Lee S.-S."/>
        </authorList>
    </citation>
    <scope>NUCLEOTIDE SEQUENCE [LARGE SCALE GENOMIC DNA]</scope>
    <source>
        <strain evidence="1 2">MJ-SS3</strain>
    </source>
</reference>
<dbReference type="RefSeq" id="WP_316662289.1">
    <property type="nucleotide sequence ID" value="NZ_JAWHTF010000004.1"/>
</dbReference>
<dbReference type="EMBL" id="JAWHTF010000004">
    <property type="protein sequence ID" value="MDU8886303.1"/>
    <property type="molecule type" value="Genomic_DNA"/>
</dbReference>
<evidence type="ECO:0000313" key="1">
    <source>
        <dbReference type="EMBL" id="MDU8886303.1"/>
    </source>
</evidence>
<evidence type="ECO:0008006" key="3">
    <source>
        <dbReference type="Google" id="ProtNLM"/>
    </source>
</evidence>
<proteinExistence type="predicted"/>
<keyword evidence="2" id="KW-1185">Reference proteome</keyword>
<name>A0ABU3U7B9_9FLAO</name>
<dbReference type="Proteomes" id="UP001268651">
    <property type="component" value="Unassembled WGS sequence"/>
</dbReference>
<comment type="caution">
    <text evidence="1">The sequence shown here is derived from an EMBL/GenBank/DDBJ whole genome shotgun (WGS) entry which is preliminary data.</text>
</comment>